<comment type="catalytic activity">
    <reaction evidence="1 12 14">
        <text>1-(5-phospho-beta-D-ribosyl)-5-[(5-phospho-beta-D-ribosylamino)methylideneamino]imidazole-4-carboxamide = 5-[(5-phospho-1-deoxy-D-ribulos-1-ylimino)methylamino]-1-(5-phospho-beta-D-ribosyl)imidazole-4-carboxamide</text>
        <dbReference type="Rhea" id="RHEA:15469"/>
        <dbReference type="ChEBI" id="CHEBI:58435"/>
        <dbReference type="ChEBI" id="CHEBI:58525"/>
        <dbReference type="EC" id="5.3.1.16"/>
    </reaction>
</comment>
<evidence type="ECO:0000256" key="11">
    <source>
        <dbReference type="ARBA" id="ARBA00030547"/>
    </source>
</evidence>
<dbReference type="AlphaFoldDB" id="A0A9D2HJ03"/>
<dbReference type="InterPro" id="IPR011060">
    <property type="entry name" value="RibuloseP-bd_barrel"/>
</dbReference>
<dbReference type="Gene3D" id="3.20.20.70">
    <property type="entry name" value="Aldolase class I"/>
    <property type="match status" value="1"/>
</dbReference>
<feature type="active site" description="Proton acceptor" evidence="12">
    <location>
        <position position="8"/>
    </location>
</feature>
<dbReference type="FunFam" id="3.20.20.70:FF:000009">
    <property type="entry name" value="1-(5-phosphoribosyl)-5-[(5-phosphoribosylamino)methylideneamino] imidazole-4-carboxamide isomerase"/>
    <property type="match status" value="1"/>
</dbReference>
<dbReference type="CDD" id="cd04732">
    <property type="entry name" value="HisA"/>
    <property type="match status" value="1"/>
</dbReference>
<dbReference type="GO" id="GO:0003949">
    <property type="term" value="F:1-(5-phosphoribosyl)-5-[(5-phosphoribosylamino)methylideneamino]imidazole-4-carboxamide isomerase activity"/>
    <property type="evidence" value="ECO:0007669"/>
    <property type="project" value="UniProtKB-UniRule"/>
</dbReference>
<evidence type="ECO:0000256" key="12">
    <source>
        <dbReference type="HAMAP-Rule" id="MF_01014"/>
    </source>
</evidence>
<dbReference type="GO" id="GO:0000105">
    <property type="term" value="P:L-histidine biosynthetic process"/>
    <property type="evidence" value="ECO:0007669"/>
    <property type="project" value="UniProtKB-UniRule"/>
</dbReference>
<keyword evidence="10 12" id="KW-0413">Isomerase</keyword>
<accession>A0A9D2HJ03</accession>
<dbReference type="HAMAP" id="MF_01014">
    <property type="entry name" value="HisA"/>
    <property type="match status" value="1"/>
</dbReference>
<keyword evidence="7 12" id="KW-0963">Cytoplasm</keyword>
<dbReference type="InterPro" id="IPR006063">
    <property type="entry name" value="HisA_bact_arch"/>
</dbReference>
<evidence type="ECO:0000256" key="1">
    <source>
        <dbReference type="ARBA" id="ARBA00000901"/>
    </source>
</evidence>
<dbReference type="InterPro" id="IPR044524">
    <property type="entry name" value="Isoase_HisA-like"/>
</dbReference>
<dbReference type="Proteomes" id="UP000823900">
    <property type="component" value="Unassembled WGS sequence"/>
</dbReference>
<evidence type="ECO:0000256" key="10">
    <source>
        <dbReference type="ARBA" id="ARBA00023235"/>
    </source>
</evidence>
<dbReference type="Pfam" id="PF00977">
    <property type="entry name" value="His_biosynth"/>
    <property type="match status" value="1"/>
</dbReference>
<evidence type="ECO:0000256" key="2">
    <source>
        <dbReference type="ARBA" id="ARBA00004496"/>
    </source>
</evidence>
<gene>
    <name evidence="12 15" type="primary">hisA</name>
    <name evidence="15" type="ORF">IAA07_07220</name>
</gene>
<evidence type="ECO:0000256" key="4">
    <source>
        <dbReference type="ARBA" id="ARBA00009667"/>
    </source>
</evidence>
<evidence type="ECO:0000256" key="5">
    <source>
        <dbReference type="ARBA" id="ARBA00012550"/>
    </source>
</evidence>
<dbReference type="NCBIfam" id="NF010112">
    <property type="entry name" value="PRK13585.1"/>
    <property type="match status" value="1"/>
</dbReference>
<feature type="active site" description="Proton donor" evidence="12">
    <location>
        <position position="130"/>
    </location>
</feature>
<dbReference type="InterPro" id="IPR006062">
    <property type="entry name" value="His_biosynth"/>
</dbReference>
<proteinExistence type="inferred from homology"/>
<name>A0A9D2HJ03_9FIRM</name>
<keyword evidence="9 12" id="KW-0368">Histidine biosynthesis</keyword>
<evidence type="ECO:0000313" key="15">
    <source>
        <dbReference type="EMBL" id="HJA71359.1"/>
    </source>
</evidence>
<comment type="caution">
    <text evidence="15">The sequence shown here is derived from an EMBL/GenBank/DDBJ whole genome shotgun (WGS) entry which is preliminary data.</text>
</comment>
<dbReference type="InterPro" id="IPR023016">
    <property type="entry name" value="HisA/PriA"/>
</dbReference>
<dbReference type="PANTHER" id="PTHR43090">
    <property type="entry name" value="1-(5-PHOSPHORIBOSYL)-5-[(5-PHOSPHORIBOSYLAMINO)METHYLIDENEAMINO] IMIDAZOLE-4-CARBOXAMIDE ISOMERASE"/>
    <property type="match status" value="1"/>
</dbReference>
<dbReference type="EC" id="5.3.1.16" evidence="5 12"/>
<comment type="subcellular location">
    <subcellularLocation>
        <location evidence="2 12 14">Cytoplasm</location>
    </subcellularLocation>
</comment>
<comment type="similarity">
    <text evidence="4 12 13">Belongs to the HisA/HisF family.</text>
</comment>
<evidence type="ECO:0000313" key="16">
    <source>
        <dbReference type="Proteomes" id="UP000823900"/>
    </source>
</evidence>
<organism evidence="15 16">
    <name type="scientific">Candidatus Lachnoclostridium stercoravium</name>
    <dbReference type="NCBI Taxonomy" id="2838633"/>
    <lineage>
        <taxon>Bacteria</taxon>
        <taxon>Bacillati</taxon>
        <taxon>Bacillota</taxon>
        <taxon>Clostridia</taxon>
        <taxon>Lachnospirales</taxon>
        <taxon>Lachnospiraceae</taxon>
    </lineage>
</organism>
<comment type="pathway">
    <text evidence="3 12 14">Amino-acid biosynthesis; L-histidine biosynthesis; L-histidine from 5-phospho-alpha-D-ribose 1-diphosphate: step 4/9.</text>
</comment>
<reference evidence="15" key="2">
    <citation type="submission" date="2021-04" db="EMBL/GenBank/DDBJ databases">
        <authorList>
            <person name="Gilroy R."/>
        </authorList>
    </citation>
    <scope>NUCLEOTIDE SEQUENCE</scope>
    <source>
        <strain evidence="15">CHK178-16964</strain>
    </source>
</reference>
<keyword evidence="8 12" id="KW-0028">Amino-acid biosynthesis</keyword>
<evidence type="ECO:0000256" key="14">
    <source>
        <dbReference type="RuleBase" id="RU003658"/>
    </source>
</evidence>
<evidence type="ECO:0000256" key="13">
    <source>
        <dbReference type="RuleBase" id="RU003657"/>
    </source>
</evidence>
<sequence length="239" mass="25916">MQLYPAIDIKNGKCVRLTQGAFDNEKIYADRPEEMARLLKEKGASFLHLVDLDGALKGRSVNEGVIRRIVEETGLPAEIGGGIRTAEAVKNMLDLGIRRVIIGTKAVERPEFMKELAETFGPDRIVAGVDAKNGMVAVEGWEKISSVSAVDLCLQMKEYGIRHIVYTDISRDGMLSGPNVEATKLLTEQTGLDVIASGGVSSLEDLKALDRAGISGAIIGKALYENRIDLAEAVSLFER</sequence>
<protein>
    <recommendedName>
        <fullName evidence="6 12">1-(5-phosphoribosyl)-5-[(5-phosphoribosylamino)methylideneamino] imidazole-4-carboxamide isomerase</fullName>
        <ecNumber evidence="5 12">5.3.1.16</ecNumber>
    </recommendedName>
    <alternativeName>
        <fullName evidence="11 12">Phosphoribosylformimino-5-aminoimidazole carboxamide ribotide isomerase</fullName>
    </alternativeName>
</protein>
<dbReference type="PANTHER" id="PTHR43090:SF2">
    <property type="entry name" value="1-(5-PHOSPHORIBOSYL)-5-[(5-PHOSPHORIBOSYLAMINO)METHYLIDENEAMINO] IMIDAZOLE-4-CARBOXAMIDE ISOMERASE"/>
    <property type="match status" value="1"/>
</dbReference>
<evidence type="ECO:0000256" key="8">
    <source>
        <dbReference type="ARBA" id="ARBA00022605"/>
    </source>
</evidence>
<evidence type="ECO:0000256" key="6">
    <source>
        <dbReference type="ARBA" id="ARBA00018464"/>
    </source>
</evidence>
<dbReference type="GO" id="GO:0005737">
    <property type="term" value="C:cytoplasm"/>
    <property type="evidence" value="ECO:0007669"/>
    <property type="project" value="UniProtKB-SubCell"/>
</dbReference>
<dbReference type="GO" id="GO:0000162">
    <property type="term" value="P:L-tryptophan biosynthetic process"/>
    <property type="evidence" value="ECO:0007669"/>
    <property type="project" value="TreeGrafter"/>
</dbReference>
<dbReference type="InterPro" id="IPR013785">
    <property type="entry name" value="Aldolase_TIM"/>
</dbReference>
<dbReference type="SUPFAM" id="SSF51366">
    <property type="entry name" value="Ribulose-phoshate binding barrel"/>
    <property type="match status" value="1"/>
</dbReference>
<evidence type="ECO:0000256" key="3">
    <source>
        <dbReference type="ARBA" id="ARBA00005133"/>
    </source>
</evidence>
<evidence type="ECO:0000256" key="9">
    <source>
        <dbReference type="ARBA" id="ARBA00023102"/>
    </source>
</evidence>
<evidence type="ECO:0000256" key="7">
    <source>
        <dbReference type="ARBA" id="ARBA00022490"/>
    </source>
</evidence>
<dbReference type="NCBIfam" id="TIGR00007">
    <property type="entry name" value="1-(5-phosphoribosyl)-5-[(5-phosphoribosylamino)methylideneamino]imidazole-4-carboxamide isomerase"/>
    <property type="match status" value="1"/>
</dbReference>
<dbReference type="EMBL" id="DWZA01000062">
    <property type="protein sequence ID" value="HJA71359.1"/>
    <property type="molecule type" value="Genomic_DNA"/>
</dbReference>
<reference evidence="15" key="1">
    <citation type="journal article" date="2021" name="PeerJ">
        <title>Extensive microbial diversity within the chicken gut microbiome revealed by metagenomics and culture.</title>
        <authorList>
            <person name="Gilroy R."/>
            <person name="Ravi A."/>
            <person name="Getino M."/>
            <person name="Pursley I."/>
            <person name="Horton D.L."/>
            <person name="Alikhan N.F."/>
            <person name="Baker D."/>
            <person name="Gharbi K."/>
            <person name="Hall N."/>
            <person name="Watson M."/>
            <person name="Adriaenssens E.M."/>
            <person name="Foster-Nyarko E."/>
            <person name="Jarju S."/>
            <person name="Secka A."/>
            <person name="Antonio M."/>
            <person name="Oren A."/>
            <person name="Chaudhuri R.R."/>
            <person name="La Ragione R."/>
            <person name="Hildebrand F."/>
            <person name="Pallen M.J."/>
        </authorList>
    </citation>
    <scope>NUCLEOTIDE SEQUENCE</scope>
    <source>
        <strain evidence="15">CHK178-16964</strain>
    </source>
</reference>